<dbReference type="InterPro" id="IPR053215">
    <property type="entry name" value="TKL_Ser/Thr_kinase"/>
</dbReference>
<feature type="transmembrane region" description="Helical" evidence="1">
    <location>
        <begin position="383"/>
        <end position="404"/>
    </location>
</feature>
<dbReference type="Proteomes" id="UP000315496">
    <property type="component" value="Chromosome 2"/>
</dbReference>
<evidence type="ECO:0000256" key="1">
    <source>
        <dbReference type="SAM" id="Phobius"/>
    </source>
</evidence>
<dbReference type="InterPro" id="IPR009030">
    <property type="entry name" value="Growth_fac_rcpt_cys_sf"/>
</dbReference>
<dbReference type="EMBL" id="VDLU01000002">
    <property type="protein sequence ID" value="TNJ29177.1"/>
    <property type="molecule type" value="Genomic_DNA"/>
</dbReference>
<keyword evidence="1" id="KW-1133">Transmembrane helix</keyword>
<protein>
    <submittedName>
        <fullName evidence="2">High cysteine membrane protein</fullName>
    </submittedName>
</protein>
<sequence length="414" mass="45617">MPDTLDLDRLERRRHNLLRISAGTIAILLVTLLGTVLVGGRYCYLPTRPIIQNTECNCPVCPKCPEHSSEKVVEVRTVAKECPPPDLSICPRGFRHCATCHDGLCLTCKPGYSGPDTGCFTPCATSCATCSDIDPDVCTSCSNPHAEPPTCYFSGECHKDLENCDLCETPNKCLSCKPGFTNPAGGCQERCSTRCAECDPMDANRCVICADEKAALPGCYPSGVCDPSSSQLEHCLECEGYSCVTCKPGYSNPDGKCMQKCNSRCEECHPHEPSLCITCADGARKPPICRPYGECDRTQEKYNGCLECDDDRCLSCTPGRTNPKADCTDECSSWCMECAPDDAKHCTHCRYKDMQLPSCRPASMFQQMLTTLQGKYLENQLRAWVYLGLFCSIPILTLLLRIYLAMHARSLRML</sequence>
<reference evidence="2 3" key="1">
    <citation type="submission" date="2019-05" db="EMBL/GenBank/DDBJ databases">
        <title>The compact genome of Giardia muris reveals important steps in the evolution of intestinal protozoan parasites.</title>
        <authorList>
            <person name="Xu F."/>
            <person name="Jimenez-Gonzalez A."/>
            <person name="Einarsson E."/>
            <person name="Astvaldsson A."/>
            <person name="Peirasmaki D."/>
            <person name="Eckmann L."/>
            <person name="Andersson J.O."/>
            <person name="Svard S.G."/>
            <person name="Jerlstrom-Hultqvist J."/>
        </authorList>
    </citation>
    <scope>NUCLEOTIDE SEQUENCE [LARGE SCALE GENOMIC DNA]</scope>
    <source>
        <strain evidence="2 3">Roberts-Thomson</strain>
    </source>
</reference>
<dbReference type="PANTHER" id="PTHR45756">
    <property type="entry name" value="PALMITOYLTRANSFERASE"/>
    <property type="match status" value="1"/>
</dbReference>
<dbReference type="SUPFAM" id="SSF57184">
    <property type="entry name" value="Growth factor receptor domain"/>
    <property type="match status" value="1"/>
</dbReference>
<feature type="transmembrane region" description="Helical" evidence="1">
    <location>
        <begin position="20"/>
        <end position="42"/>
    </location>
</feature>
<proteinExistence type="predicted"/>
<keyword evidence="1" id="KW-0812">Transmembrane</keyword>
<accession>A0A4Z1T7P7</accession>
<keyword evidence="3" id="KW-1185">Reference proteome</keyword>
<keyword evidence="1" id="KW-0472">Membrane</keyword>
<name>A0A4Z1T7P7_GIAMU</name>
<evidence type="ECO:0000313" key="3">
    <source>
        <dbReference type="Proteomes" id="UP000315496"/>
    </source>
</evidence>
<gene>
    <name evidence="2" type="ORF">GMRT_14945</name>
</gene>
<dbReference type="VEuPathDB" id="GiardiaDB:GMRT_14945"/>
<dbReference type="AlphaFoldDB" id="A0A4Z1T7P7"/>
<organism evidence="2 3">
    <name type="scientific">Giardia muris</name>
    <dbReference type="NCBI Taxonomy" id="5742"/>
    <lineage>
        <taxon>Eukaryota</taxon>
        <taxon>Metamonada</taxon>
        <taxon>Diplomonadida</taxon>
        <taxon>Hexamitidae</taxon>
        <taxon>Giardiinae</taxon>
        <taxon>Giardia</taxon>
    </lineage>
</organism>
<evidence type="ECO:0000313" key="2">
    <source>
        <dbReference type="EMBL" id="TNJ29177.1"/>
    </source>
</evidence>
<dbReference type="OrthoDB" id="10252017at2759"/>
<comment type="caution">
    <text evidence="2">The sequence shown here is derived from an EMBL/GenBank/DDBJ whole genome shotgun (WGS) entry which is preliminary data.</text>
</comment>
<dbReference type="PANTHER" id="PTHR45756:SF1">
    <property type="entry name" value="PROTEIN KINASE DOMAIN CONTAINING PROTEIN"/>
    <property type="match status" value="1"/>
</dbReference>